<organism evidence="1 2">
    <name type="scientific">Merluccius polli</name>
    <name type="common">Benguela hake</name>
    <name type="synonym">Merluccius cadenati</name>
    <dbReference type="NCBI Taxonomy" id="89951"/>
    <lineage>
        <taxon>Eukaryota</taxon>
        <taxon>Metazoa</taxon>
        <taxon>Chordata</taxon>
        <taxon>Craniata</taxon>
        <taxon>Vertebrata</taxon>
        <taxon>Euteleostomi</taxon>
        <taxon>Actinopterygii</taxon>
        <taxon>Neopterygii</taxon>
        <taxon>Teleostei</taxon>
        <taxon>Neoteleostei</taxon>
        <taxon>Acanthomorphata</taxon>
        <taxon>Zeiogadaria</taxon>
        <taxon>Gadariae</taxon>
        <taxon>Gadiformes</taxon>
        <taxon>Gadoidei</taxon>
        <taxon>Merlucciidae</taxon>
        <taxon>Merluccius</taxon>
    </lineage>
</organism>
<dbReference type="AlphaFoldDB" id="A0AA47M8K4"/>
<keyword evidence="2" id="KW-1185">Reference proteome</keyword>
<gene>
    <name evidence="1" type="primary">ZNF862_35</name>
    <name evidence="1" type="ORF">N1851_028471</name>
</gene>
<evidence type="ECO:0000313" key="1">
    <source>
        <dbReference type="EMBL" id="KAK0135673.1"/>
    </source>
</evidence>
<comment type="caution">
    <text evidence="1">The sequence shown here is derived from an EMBL/GenBank/DDBJ whole genome shotgun (WGS) entry which is preliminary data.</text>
</comment>
<reference evidence="1" key="1">
    <citation type="journal article" date="2023" name="Front. Mar. Sci.">
        <title>A new Merluccius polli reference genome to investigate the effects of global change in West African waters.</title>
        <authorList>
            <person name="Mateo J.L."/>
            <person name="Blanco-Fernandez C."/>
            <person name="Garcia-Vazquez E."/>
            <person name="Machado-Schiaffino G."/>
        </authorList>
    </citation>
    <scope>NUCLEOTIDE SEQUENCE</scope>
    <source>
        <strain evidence="1">C29</strain>
        <tissue evidence="1">Fin</tissue>
    </source>
</reference>
<dbReference type="PANTHER" id="PTHR46880">
    <property type="entry name" value="RAS-ASSOCIATING DOMAIN-CONTAINING PROTEIN"/>
    <property type="match status" value="1"/>
</dbReference>
<dbReference type="PANTHER" id="PTHR46880:SF5">
    <property type="entry name" value="DUF4371 DOMAIN-CONTAINING PROTEIN"/>
    <property type="match status" value="1"/>
</dbReference>
<dbReference type="EMBL" id="JAOPHQ010005412">
    <property type="protein sequence ID" value="KAK0135673.1"/>
    <property type="molecule type" value="Genomic_DNA"/>
</dbReference>
<protein>
    <submittedName>
        <fullName evidence="1">Zinc finger protein 862</fullName>
    </submittedName>
</protein>
<dbReference type="Proteomes" id="UP001174136">
    <property type="component" value="Unassembled WGS sequence"/>
</dbReference>
<name>A0AA47M8K4_MERPO</name>
<proteinExistence type="predicted"/>
<evidence type="ECO:0000313" key="2">
    <source>
        <dbReference type="Proteomes" id="UP001174136"/>
    </source>
</evidence>
<sequence>MKEEAAFVKFGPLITLHKKNGVEINPTYNNDKRCAEMIGQIADTIKESLAAKLRAAHYLAILIDGDSDISNTECEIVYVRLLENGKPINLLVRQQTLEHSHALGVLNATIAAFDAVCPGDDGGWMRKFVSFGADGASVNMGTRGGVIAHWQSEAGSHIIQSTVCHTDTDTYLGNVCFLHRLELTILTLQKKEPKVLYDRSLLSDKNLGVDICSPSSVRGTRWIPHIHRAMKVFLQHGQDKDLDTMINTQWFFKIWSIWQHQRPLLLKFKDGQKWKWRVHFSVYFATFLFPDLFEELATLSLTLQRNNLILPQATSELKKTVTRLEALKIKPKPGGLLEKIQSSFAQQQGDEMSFQGNDTGLTHPQLKQHVEAAFSISVDAIKARFGGLVKDEGIQTILDSFRMLNPNTWPEEQANLLTFGEV</sequence>
<accession>A0AA47M8K4</accession>